<keyword evidence="2" id="KW-1185">Reference proteome</keyword>
<name>A0AAE0RU11_9BIVA</name>
<dbReference type="AlphaFoldDB" id="A0AAE0RU11"/>
<dbReference type="Proteomes" id="UP001195483">
    <property type="component" value="Unassembled WGS sequence"/>
</dbReference>
<protein>
    <submittedName>
        <fullName evidence="1">Uncharacterized protein</fullName>
    </submittedName>
</protein>
<reference evidence="1" key="2">
    <citation type="journal article" date="2021" name="Genome Biol. Evol.">
        <title>Developing a high-quality reference genome for a parasitic bivalve with doubly uniparental inheritance (Bivalvia: Unionida).</title>
        <authorList>
            <person name="Smith C.H."/>
        </authorList>
    </citation>
    <scope>NUCLEOTIDE SEQUENCE</scope>
    <source>
        <strain evidence="1">CHS0354</strain>
        <tissue evidence="1">Mantle</tissue>
    </source>
</reference>
<organism evidence="1 2">
    <name type="scientific">Potamilus streckersoni</name>
    <dbReference type="NCBI Taxonomy" id="2493646"/>
    <lineage>
        <taxon>Eukaryota</taxon>
        <taxon>Metazoa</taxon>
        <taxon>Spiralia</taxon>
        <taxon>Lophotrochozoa</taxon>
        <taxon>Mollusca</taxon>
        <taxon>Bivalvia</taxon>
        <taxon>Autobranchia</taxon>
        <taxon>Heteroconchia</taxon>
        <taxon>Palaeoheterodonta</taxon>
        <taxon>Unionida</taxon>
        <taxon>Unionoidea</taxon>
        <taxon>Unionidae</taxon>
        <taxon>Ambleminae</taxon>
        <taxon>Lampsilini</taxon>
        <taxon>Potamilus</taxon>
    </lineage>
</organism>
<reference evidence="1" key="1">
    <citation type="journal article" date="2021" name="Genome Biol. Evol.">
        <title>A High-Quality Reference Genome for a Parasitic Bivalve with Doubly Uniparental Inheritance (Bivalvia: Unionida).</title>
        <authorList>
            <person name="Smith C.H."/>
        </authorList>
    </citation>
    <scope>NUCLEOTIDE SEQUENCE</scope>
    <source>
        <strain evidence="1">CHS0354</strain>
    </source>
</reference>
<comment type="caution">
    <text evidence="1">The sequence shown here is derived from an EMBL/GenBank/DDBJ whole genome shotgun (WGS) entry which is preliminary data.</text>
</comment>
<sequence>MNDVHFLFSASSNSDYEKLHPYANQGNNMYSSMRAKESFEVYEKIYKININGIKRNMALEPKRTL</sequence>
<proteinExistence type="predicted"/>
<reference evidence="1" key="3">
    <citation type="submission" date="2023-05" db="EMBL/GenBank/DDBJ databases">
        <authorList>
            <person name="Smith C.H."/>
        </authorList>
    </citation>
    <scope>NUCLEOTIDE SEQUENCE</scope>
    <source>
        <strain evidence="1">CHS0354</strain>
        <tissue evidence="1">Mantle</tissue>
    </source>
</reference>
<dbReference type="EMBL" id="JAEAOA010001520">
    <property type="protein sequence ID" value="KAK3579591.1"/>
    <property type="molecule type" value="Genomic_DNA"/>
</dbReference>
<evidence type="ECO:0000313" key="1">
    <source>
        <dbReference type="EMBL" id="KAK3579591.1"/>
    </source>
</evidence>
<evidence type="ECO:0000313" key="2">
    <source>
        <dbReference type="Proteomes" id="UP001195483"/>
    </source>
</evidence>
<accession>A0AAE0RU11</accession>
<gene>
    <name evidence="1" type="ORF">CHS0354_025497</name>
</gene>